<reference evidence="6 7" key="1">
    <citation type="submission" date="2016-09" db="EMBL/GenBank/DDBJ databases">
        <authorList>
            <person name="Capua I."/>
            <person name="De Benedictis P."/>
            <person name="Joannis T."/>
            <person name="Lombin L.H."/>
            <person name="Cattoli G."/>
        </authorList>
    </citation>
    <scope>NUCLEOTIDE SEQUENCE [LARGE SCALE GENOMIC DNA]</scope>
    <source>
        <strain evidence="6 7">GluBS11</strain>
    </source>
</reference>
<dbReference type="CDD" id="cd04465">
    <property type="entry name" value="S1_RPS1_repeat_ec2_hs2"/>
    <property type="match status" value="1"/>
</dbReference>
<dbReference type="Gene3D" id="2.40.50.140">
    <property type="entry name" value="Nucleic acid-binding proteins"/>
    <property type="match status" value="3"/>
</dbReference>
<evidence type="ECO:0000256" key="2">
    <source>
        <dbReference type="ARBA" id="ARBA00022980"/>
    </source>
</evidence>
<dbReference type="AlphaFoldDB" id="A0A1D3TYA1"/>
<dbReference type="Proteomes" id="UP000199315">
    <property type="component" value="Unassembled WGS sequence"/>
</dbReference>
<evidence type="ECO:0000256" key="3">
    <source>
        <dbReference type="ARBA" id="ARBA00023274"/>
    </source>
</evidence>
<feature type="domain" description="S1 motif" evidence="5">
    <location>
        <begin position="120"/>
        <end position="186"/>
    </location>
</feature>
<feature type="domain" description="S1 motif" evidence="5">
    <location>
        <begin position="207"/>
        <end position="274"/>
    </location>
</feature>
<evidence type="ECO:0000313" key="6">
    <source>
        <dbReference type="EMBL" id="SCP99405.1"/>
    </source>
</evidence>
<dbReference type="GO" id="GO:0003729">
    <property type="term" value="F:mRNA binding"/>
    <property type="evidence" value="ECO:0007669"/>
    <property type="project" value="TreeGrafter"/>
</dbReference>
<keyword evidence="3" id="KW-0687">Ribonucleoprotein</keyword>
<dbReference type="GO" id="GO:0006412">
    <property type="term" value="P:translation"/>
    <property type="evidence" value="ECO:0007669"/>
    <property type="project" value="TreeGrafter"/>
</dbReference>
<feature type="coiled-coil region" evidence="4">
    <location>
        <begin position="178"/>
        <end position="205"/>
    </location>
</feature>
<dbReference type="PRINTS" id="PR00681">
    <property type="entry name" value="RIBOSOMALS1"/>
</dbReference>
<dbReference type="Pfam" id="PF00575">
    <property type="entry name" value="S1"/>
    <property type="match status" value="3"/>
</dbReference>
<dbReference type="STRING" id="1619234.SAMN05421730_104016"/>
<dbReference type="GO" id="GO:0005737">
    <property type="term" value="C:cytoplasm"/>
    <property type="evidence" value="ECO:0007669"/>
    <property type="project" value="UniProtKB-ARBA"/>
</dbReference>
<dbReference type="OrthoDB" id="9810507at2"/>
<dbReference type="PANTHER" id="PTHR10724:SF7">
    <property type="entry name" value="SMALL RIBOSOMAL SUBUNIT PROTEIN BS1C"/>
    <property type="match status" value="1"/>
</dbReference>
<evidence type="ECO:0000256" key="1">
    <source>
        <dbReference type="ARBA" id="ARBA00006767"/>
    </source>
</evidence>
<evidence type="ECO:0000259" key="5">
    <source>
        <dbReference type="PROSITE" id="PS50126"/>
    </source>
</evidence>
<dbReference type="SUPFAM" id="SSF50249">
    <property type="entry name" value="Nucleic acid-binding proteins"/>
    <property type="match status" value="3"/>
</dbReference>
<dbReference type="InterPro" id="IPR003029">
    <property type="entry name" value="S1_domain"/>
</dbReference>
<gene>
    <name evidence="6" type="ORF">SAMN05421730_104016</name>
</gene>
<proteinExistence type="inferred from homology"/>
<protein>
    <submittedName>
        <fullName evidence="6">Small subunit ribosomal protein S1</fullName>
    </submittedName>
</protein>
<dbReference type="FunFam" id="2.40.50.140:FF:000051">
    <property type="entry name" value="RNA-binding transcriptional accessory protein"/>
    <property type="match status" value="1"/>
</dbReference>
<dbReference type="GO" id="GO:0005840">
    <property type="term" value="C:ribosome"/>
    <property type="evidence" value="ECO:0007669"/>
    <property type="project" value="UniProtKB-KW"/>
</dbReference>
<dbReference type="EMBL" id="FMKA01000040">
    <property type="protein sequence ID" value="SCP99405.1"/>
    <property type="molecule type" value="Genomic_DNA"/>
</dbReference>
<comment type="similarity">
    <text evidence="1">Belongs to the bacterial ribosomal protein bS1 family.</text>
</comment>
<organism evidence="6 7">
    <name type="scientific">Anaerobium acetethylicum</name>
    <dbReference type="NCBI Taxonomy" id="1619234"/>
    <lineage>
        <taxon>Bacteria</taxon>
        <taxon>Bacillati</taxon>
        <taxon>Bacillota</taxon>
        <taxon>Clostridia</taxon>
        <taxon>Lachnospirales</taxon>
        <taxon>Lachnospiraceae</taxon>
        <taxon>Anaerobium</taxon>
    </lineage>
</organism>
<keyword evidence="7" id="KW-1185">Reference proteome</keyword>
<keyword evidence="2 6" id="KW-0689">Ribosomal protein</keyword>
<dbReference type="SMART" id="SM00316">
    <property type="entry name" value="S1"/>
    <property type="match status" value="3"/>
</dbReference>
<dbReference type="CDD" id="cd05687">
    <property type="entry name" value="S1_RPS1_repeat_ec1_hs1"/>
    <property type="match status" value="1"/>
</dbReference>
<dbReference type="InterPro" id="IPR035104">
    <property type="entry name" value="Ribosomal_protein_S1-like"/>
</dbReference>
<dbReference type="PROSITE" id="PS50126">
    <property type="entry name" value="S1"/>
    <property type="match status" value="3"/>
</dbReference>
<name>A0A1D3TYA1_9FIRM</name>
<feature type="domain" description="S1 motif" evidence="5">
    <location>
        <begin position="33"/>
        <end position="102"/>
    </location>
</feature>
<evidence type="ECO:0000313" key="7">
    <source>
        <dbReference type="Proteomes" id="UP000199315"/>
    </source>
</evidence>
<dbReference type="PANTHER" id="PTHR10724">
    <property type="entry name" value="30S RIBOSOMAL PROTEIN S1"/>
    <property type="match status" value="1"/>
</dbReference>
<evidence type="ECO:0000256" key="4">
    <source>
        <dbReference type="SAM" id="Coils"/>
    </source>
</evidence>
<accession>A0A1D3TYA1</accession>
<dbReference type="InterPro" id="IPR050437">
    <property type="entry name" value="Ribos_protein_bS1-like"/>
</dbReference>
<sequence>MENDLTKEPIQPEERMEDYSAELEASFKKIKEGDILTGTVIGVSETEVIIDLGYYAEGIIKAEDLSSDPAFSIKSDIAVGDVISATVIRTDDGKGNILLSKKEANDILAWEKLKQLLEDGTTLTVKISGIVNAGVIAYVEGIRGFIPASKLSLGYVENLEEWLFKEIEVQVITADAENQKLVLSAKELLKEKADEERKNKISNVETGLVTEGTVETIKPYGAFINLGNGLSGLLHVSQISEKRIKTPAAVLKEGDKVTVKIISVKDGKISLSMKALNDAGATEIEEEAFDIPKSEDVGTSLGSLFANIKLK</sequence>
<keyword evidence="4" id="KW-0175">Coiled coil</keyword>
<dbReference type="GO" id="GO:0003735">
    <property type="term" value="F:structural constituent of ribosome"/>
    <property type="evidence" value="ECO:0007669"/>
    <property type="project" value="TreeGrafter"/>
</dbReference>
<dbReference type="RefSeq" id="WP_091236778.1">
    <property type="nucleotide sequence ID" value="NZ_FMKA01000040.1"/>
</dbReference>
<dbReference type="InterPro" id="IPR012340">
    <property type="entry name" value="NA-bd_OB-fold"/>
</dbReference>